<dbReference type="InterPro" id="IPR003726">
    <property type="entry name" value="HCY_dom"/>
</dbReference>
<keyword evidence="6" id="KW-1185">Reference proteome</keyword>
<dbReference type="PROSITE" id="PS50970">
    <property type="entry name" value="HCY"/>
    <property type="match status" value="1"/>
</dbReference>
<keyword evidence="1 3" id="KW-0489">Methyltransferase</keyword>
<gene>
    <name evidence="5" type="ORF">F5Z01DRAFT_660922</name>
</gene>
<dbReference type="OrthoDB" id="261426at2759"/>
<dbReference type="GO" id="GO:0032259">
    <property type="term" value="P:methylation"/>
    <property type="evidence" value="ECO:0007669"/>
    <property type="project" value="UniProtKB-KW"/>
</dbReference>
<accession>A0A9P7ZIX6</accession>
<feature type="binding site" evidence="3">
    <location>
        <position position="322"/>
    </location>
    <ligand>
        <name>Zn(2+)</name>
        <dbReference type="ChEBI" id="CHEBI:29105"/>
    </ligand>
</feature>
<organism evidence="5 6">
    <name type="scientific">Emericellopsis atlantica</name>
    <dbReference type="NCBI Taxonomy" id="2614577"/>
    <lineage>
        <taxon>Eukaryota</taxon>
        <taxon>Fungi</taxon>
        <taxon>Dikarya</taxon>
        <taxon>Ascomycota</taxon>
        <taxon>Pezizomycotina</taxon>
        <taxon>Sordariomycetes</taxon>
        <taxon>Hypocreomycetidae</taxon>
        <taxon>Hypocreales</taxon>
        <taxon>Bionectriaceae</taxon>
        <taxon>Emericellopsis</taxon>
    </lineage>
</organism>
<dbReference type="SUPFAM" id="SSF82282">
    <property type="entry name" value="Homocysteine S-methyltransferase"/>
    <property type="match status" value="1"/>
</dbReference>
<feature type="domain" description="Hcy-binding" evidence="4">
    <location>
        <begin position="1"/>
        <end position="337"/>
    </location>
</feature>
<reference evidence="5" key="1">
    <citation type="journal article" date="2021" name="IMA Fungus">
        <title>Genomic characterization of three marine fungi, including Emericellopsis atlantica sp. nov. with signatures of a generalist lifestyle and marine biomass degradation.</title>
        <authorList>
            <person name="Hagestad O.C."/>
            <person name="Hou L."/>
            <person name="Andersen J.H."/>
            <person name="Hansen E.H."/>
            <person name="Altermark B."/>
            <person name="Li C."/>
            <person name="Kuhnert E."/>
            <person name="Cox R.J."/>
            <person name="Crous P.W."/>
            <person name="Spatafora J.W."/>
            <person name="Lail K."/>
            <person name="Amirebrahimi M."/>
            <person name="Lipzen A."/>
            <person name="Pangilinan J."/>
            <person name="Andreopoulos W."/>
            <person name="Hayes R.D."/>
            <person name="Ng V."/>
            <person name="Grigoriev I.V."/>
            <person name="Jackson S.A."/>
            <person name="Sutton T.D.S."/>
            <person name="Dobson A.D.W."/>
            <person name="Rama T."/>
        </authorList>
    </citation>
    <scope>NUCLEOTIDE SEQUENCE</scope>
    <source>
        <strain evidence="5">TS7</strain>
    </source>
</reference>
<dbReference type="InterPro" id="IPR036589">
    <property type="entry name" value="HCY_dom_sf"/>
</dbReference>
<evidence type="ECO:0000256" key="3">
    <source>
        <dbReference type="PROSITE-ProRule" id="PRU00333"/>
    </source>
</evidence>
<evidence type="ECO:0000256" key="1">
    <source>
        <dbReference type="ARBA" id="ARBA00022603"/>
    </source>
</evidence>
<comment type="cofactor">
    <cofactor evidence="3">
        <name>Zn(2+)</name>
        <dbReference type="ChEBI" id="CHEBI:29105"/>
    </cofactor>
</comment>
<dbReference type="PANTHER" id="PTHR11103">
    <property type="entry name" value="SLR1189 PROTEIN"/>
    <property type="match status" value="1"/>
</dbReference>
<dbReference type="GeneID" id="70294761"/>
<keyword evidence="3" id="KW-0862">Zinc</keyword>
<dbReference type="PANTHER" id="PTHR11103:SF10">
    <property type="entry name" value="HOMOCYSTEINE S-METHYLTRANSFERASE 1-RELATED"/>
    <property type="match status" value="1"/>
</dbReference>
<feature type="binding site" evidence="3">
    <location>
        <position position="232"/>
    </location>
    <ligand>
        <name>Zn(2+)</name>
        <dbReference type="ChEBI" id="CHEBI:29105"/>
    </ligand>
</feature>
<dbReference type="EMBL" id="MU251262">
    <property type="protein sequence ID" value="KAG9252546.1"/>
    <property type="molecule type" value="Genomic_DNA"/>
</dbReference>
<dbReference type="GO" id="GO:0046872">
    <property type="term" value="F:metal ion binding"/>
    <property type="evidence" value="ECO:0007669"/>
    <property type="project" value="UniProtKB-KW"/>
</dbReference>
<dbReference type="Gene3D" id="3.20.20.330">
    <property type="entry name" value="Homocysteine-binding-like domain"/>
    <property type="match status" value="1"/>
</dbReference>
<keyword evidence="2 3" id="KW-0808">Transferase</keyword>
<dbReference type="AlphaFoldDB" id="A0A9P7ZIX6"/>
<evidence type="ECO:0000256" key="2">
    <source>
        <dbReference type="ARBA" id="ARBA00022679"/>
    </source>
</evidence>
<feature type="binding site" evidence="3">
    <location>
        <position position="323"/>
    </location>
    <ligand>
        <name>Zn(2+)</name>
        <dbReference type="ChEBI" id="CHEBI:29105"/>
    </ligand>
</feature>
<protein>
    <submittedName>
        <fullName evidence="5">Homocysteine S-methyltransferase</fullName>
    </submittedName>
</protein>
<dbReference type="GO" id="GO:0008168">
    <property type="term" value="F:methyltransferase activity"/>
    <property type="evidence" value="ECO:0007669"/>
    <property type="project" value="UniProtKB-UniRule"/>
</dbReference>
<comment type="caution">
    <text evidence="5">The sequence shown here is derived from an EMBL/GenBank/DDBJ whole genome shotgun (WGS) entry which is preliminary data.</text>
</comment>
<keyword evidence="3" id="KW-0479">Metal-binding</keyword>
<name>A0A9P7ZIX6_9HYPO</name>
<proteinExistence type="predicted"/>
<dbReference type="Proteomes" id="UP000887229">
    <property type="component" value="Unassembled WGS sequence"/>
</dbReference>
<evidence type="ECO:0000313" key="5">
    <source>
        <dbReference type="EMBL" id="KAG9252546.1"/>
    </source>
</evidence>
<sequence>MTPILILDGGLGTSLQQKYGVEFSSSKTPLWSTDLLVSDPKTLLACQSDFGNVPVDVLLTATYQASIHGFKATKSESHPSGIEQDEISRYLTTAVDVANQAGSAQVALSIGPYGACMIPSQEYSGQYDAGHDSMESLEEWHRERFELFAEVNDINSRVGYVALETVPRLDEIRAMRRAVNSVSVFSDVPHWVSCLYPGEDETLPDGASAGDAVRAMVDPADGPLPWGIGINCTKVWKLKGIVEVYGSVIRELIGQNKLGEWPALVLYPDGTNGEVYNTETQTWEVPSGIETEGRESWEEQLKSVVRDAIAGGEWRCVVVGGCCMASAEDIQRLRAALQSKDS</sequence>
<dbReference type="Pfam" id="PF02574">
    <property type="entry name" value="S-methyl_trans"/>
    <property type="match status" value="1"/>
</dbReference>
<evidence type="ECO:0000259" key="4">
    <source>
        <dbReference type="PROSITE" id="PS50970"/>
    </source>
</evidence>
<evidence type="ECO:0000313" key="6">
    <source>
        <dbReference type="Proteomes" id="UP000887229"/>
    </source>
</evidence>
<dbReference type="RefSeq" id="XP_046116470.1">
    <property type="nucleotide sequence ID" value="XM_046263858.1"/>
</dbReference>